<organism evidence="2 3">
    <name type="scientific">Myxococcus fulvus (strain ATCC BAA-855 / HW-1)</name>
    <dbReference type="NCBI Taxonomy" id="483219"/>
    <lineage>
        <taxon>Bacteria</taxon>
        <taxon>Pseudomonadati</taxon>
        <taxon>Myxococcota</taxon>
        <taxon>Myxococcia</taxon>
        <taxon>Myxococcales</taxon>
        <taxon>Cystobacterineae</taxon>
        <taxon>Myxococcaceae</taxon>
        <taxon>Myxococcus</taxon>
    </lineage>
</organism>
<dbReference type="Proteomes" id="UP000000488">
    <property type="component" value="Chromosome"/>
</dbReference>
<accession>F8CIC3</accession>
<sequence length="310" mass="35248">MRRLELGVDPNARAIYELHFRVAFLEKKGEAFQDFFSTLMELAHPADFQRVRPSGRLGDWKNDGYLRSERTLFQVYAPRQWPAAEAVRKIEEDFTGALKHWKEHLSTWAFVHNAPDGLVAPVFKKLQDLQAANPQVQVTSWGREELRARLSRLSEAHLTQLFGPVPTARSVDALGIADLRPVLEQIPRLPAPADADLRPVPADKIELNLLSEHAAAMLKMGMRRATLVGRYFDLRPNPTERDAVAQALRVKYEELRRAGASPDDVFVGLQNFVDPGRMHSIERQAAVFTVLAYFFEECDIFERAPRKAEP</sequence>
<evidence type="ECO:0000259" key="1">
    <source>
        <dbReference type="Pfam" id="PF20275"/>
    </source>
</evidence>
<proteinExistence type="predicted"/>
<dbReference type="Pfam" id="PF20275">
    <property type="entry name" value="CTD10"/>
    <property type="match status" value="1"/>
</dbReference>
<dbReference type="STRING" id="483219.LILAB_09355"/>
<reference evidence="2 3" key="1">
    <citation type="journal article" date="2011" name="J. Bacteriol.">
        <title>Genome sequence of the halotolerant marine bacterium Myxococcus fulvus HW-1.</title>
        <authorList>
            <person name="Li Z.F."/>
            <person name="Li X."/>
            <person name="Liu H."/>
            <person name="Liu X."/>
            <person name="Han K."/>
            <person name="Wu Z.H."/>
            <person name="Hu W."/>
            <person name="Li F.F."/>
            <person name="Li Y.Z."/>
        </authorList>
    </citation>
    <scope>NUCLEOTIDE SEQUENCE [LARGE SCALE GENOMIC DNA]</scope>
    <source>
        <strain evidence="3">ATCC BAA-855 / HW-1</strain>
    </source>
</reference>
<dbReference type="HOGENOM" id="CLU_078787_0_0_7"/>
<dbReference type="InterPro" id="IPR046919">
    <property type="entry name" value="ABC-3C_CTD10"/>
</dbReference>
<dbReference type="EMBL" id="CP002830">
    <property type="protein sequence ID" value="AEI63782.1"/>
    <property type="molecule type" value="Genomic_DNA"/>
</dbReference>
<feature type="domain" description="ABC-three component systems C-terminal" evidence="1">
    <location>
        <begin position="178"/>
        <end position="302"/>
    </location>
</feature>
<protein>
    <recommendedName>
        <fullName evidence="1">ABC-three component systems C-terminal domain-containing protein</fullName>
    </recommendedName>
</protein>
<dbReference type="KEGG" id="mfu:LILAB_09355"/>
<dbReference type="eggNOG" id="COG5635">
    <property type="taxonomic scope" value="Bacteria"/>
</dbReference>
<gene>
    <name evidence="2" type="ordered locus">LILAB_09355</name>
</gene>
<evidence type="ECO:0000313" key="3">
    <source>
        <dbReference type="Proteomes" id="UP000000488"/>
    </source>
</evidence>
<evidence type="ECO:0000313" key="2">
    <source>
        <dbReference type="EMBL" id="AEI63782.1"/>
    </source>
</evidence>
<dbReference type="AlphaFoldDB" id="F8CIC3"/>
<name>F8CIC3_MYXFH</name>